<feature type="transmembrane region" description="Helical" evidence="1">
    <location>
        <begin position="64"/>
        <end position="87"/>
    </location>
</feature>
<dbReference type="RefSeq" id="WP_071545010.1">
    <property type="nucleotide sequence ID" value="NZ_LKAQ01000004.1"/>
</dbReference>
<gene>
    <name evidence="3" type="ORF">BerOc1_01426</name>
</gene>
<dbReference type="AlphaFoldDB" id="A0A1J5MSC6"/>
<dbReference type="GO" id="GO:0004527">
    <property type="term" value="F:exonuclease activity"/>
    <property type="evidence" value="ECO:0007669"/>
    <property type="project" value="UniProtKB-KW"/>
</dbReference>
<organism evidence="3 4">
    <name type="scientific">Pseudodesulfovibrio hydrargyri</name>
    <dbReference type="NCBI Taxonomy" id="2125990"/>
    <lineage>
        <taxon>Bacteria</taxon>
        <taxon>Pseudomonadati</taxon>
        <taxon>Thermodesulfobacteriota</taxon>
        <taxon>Desulfovibrionia</taxon>
        <taxon>Desulfovibrionales</taxon>
        <taxon>Desulfovibrionaceae</taxon>
    </lineage>
</organism>
<keyword evidence="3" id="KW-0269">Exonuclease</keyword>
<dbReference type="Gene3D" id="3.60.10.10">
    <property type="entry name" value="Endonuclease/exonuclease/phosphatase"/>
    <property type="match status" value="1"/>
</dbReference>
<dbReference type="EMBL" id="LKAQ01000004">
    <property type="protein sequence ID" value="OIQ49501.1"/>
    <property type="molecule type" value="Genomic_DNA"/>
</dbReference>
<dbReference type="GO" id="GO:0004519">
    <property type="term" value="F:endonuclease activity"/>
    <property type="evidence" value="ECO:0007669"/>
    <property type="project" value="UniProtKB-KW"/>
</dbReference>
<keyword evidence="3" id="KW-0378">Hydrolase</keyword>
<evidence type="ECO:0000256" key="1">
    <source>
        <dbReference type="SAM" id="Phobius"/>
    </source>
</evidence>
<reference evidence="3 4" key="1">
    <citation type="submission" date="2015-09" db="EMBL/GenBank/DDBJ databases">
        <title>Genome of Desulfovibrio dechloracetivorans BerOc1, a mercury methylating strain isolated from highly hydrocarbons and metals contaminated coastal sediments.</title>
        <authorList>
            <person name="Goni Urriza M."/>
            <person name="Gassie C."/>
            <person name="Bouchez O."/>
            <person name="Klopp C."/>
            <person name="Ranchou-Peyruse A."/>
            <person name="Remy G."/>
        </authorList>
    </citation>
    <scope>NUCLEOTIDE SEQUENCE [LARGE SCALE GENOMIC DNA]</scope>
    <source>
        <strain evidence="3 4">BerOc1</strain>
    </source>
</reference>
<keyword evidence="4" id="KW-1185">Reference proteome</keyword>
<keyword evidence="3" id="KW-0255">Endonuclease</keyword>
<accession>A0A1J5MSC6</accession>
<dbReference type="Proteomes" id="UP000181901">
    <property type="component" value="Unassembled WGS sequence"/>
</dbReference>
<name>A0A1J5MSC6_9BACT</name>
<sequence length="336" mass="36484">MKTSNPTLTALAWLYLACMGAATALMYALGDRWWPATLLLFGPRWVLGLPLIPLLPLALFRKRLLLIPLGLSLGVFLWPLLGWNVVWDSPKSASGATVRVLSLNTKDGHIDRDALAGLITGLGVDVVALQELPKWYTLPFIPGWHTLKQAGVAIYSRYPLVPAKSVWTTHPPHLNKQLSGLGAVVDAPQGRFAFFAVHLPSARYGLQNVVSRGLGVDPGKAGMLRGETSGRELASRRVADLVGAASLPVIVAGDFNMPRQSRIFRDVWGRYHDAFAETAGGYGWTFYDEYRGIPVPLSIDHVVTGNGALPLDFSVGPDIYSDHRPIIADVALPPAK</sequence>
<dbReference type="InterPro" id="IPR005135">
    <property type="entry name" value="Endo/exonuclease/phosphatase"/>
</dbReference>
<feature type="transmembrane region" description="Helical" evidence="1">
    <location>
        <begin position="34"/>
        <end position="52"/>
    </location>
</feature>
<protein>
    <submittedName>
        <fullName evidence="3">Endonuclease/Exonuclease/phosphatase family protein</fullName>
    </submittedName>
</protein>
<dbReference type="Pfam" id="PF03372">
    <property type="entry name" value="Exo_endo_phos"/>
    <property type="match status" value="1"/>
</dbReference>
<keyword evidence="1" id="KW-0472">Membrane</keyword>
<feature type="domain" description="Endonuclease/exonuclease/phosphatase" evidence="2">
    <location>
        <begin position="106"/>
        <end position="323"/>
    </location>
</feature>
<comment type="caution">
    <text evidence="3">The sequence shown here is derived from an EMBL/GenBank/DDBJ whole genome shotgun (WGS) entry which is preliminary data.</text>
</comment>
<proteinExistence type="predicted"/>
<keyword evidence="1" id="KW-1133">Transmembrane helix</keyword>
<dbReference type="InterPro" id="IPR036691">
    <property type="entry name" value="Endo/exonu/phosph_ase_sf"/>
</dbReference>
<dbReference type="SUPFAM" id="SSF56219">
    <property type="entry name" value="DNase I-like"/>
    <property type="match status" value="1"/>
</dbReference>
<evidence type="ECO:0000259" key="2">
    <source>
        <dbReference type="Pfam" id="PF03372"/>
    </source>
</evidence>
<evidence type="ECO:0000313" key="3">
    <source>
        <dbReference type="EMBL" id="OIQ49501.1"/>
    </source>
</evidence>
<keyword evidence="3" id="KW-0540">Nuclease</keyword>
<keyword evidence="1" id="KW-0812">Transmembrane</keyword>
<evidence type="ECO:0000313" key="4">
    <source>
        <dbReference type="Proteomes" id="UP000181901"/>
    </source>
</evidence>